<organism evidence="1 2">
    <name type="scientific">Pluteus cervinus</name>
    <dbReference type="NCBI Taxonomy" id="181527"/>
    <lineage>
        <taxon>Eukaryota</taxon>
        <taxon>Fungi</taxon>
        <taxon>Dikarya</taxon>
        <taxon>Basidiomycota</taxon>
        <taxon>Agaricomycotina</taxon>
        <taxon>Agaricomycetes</taxon>
        <taxon>Agaricomycetidae</taxon>
        <taxon>Agaricales</taxon>
        <taxon>Pluteineae</taxon>
        <taxon>Pluteaceae</taxon>
        <taxon>Pluteus</taxon>
    </lineage>
</organism>
<evidence type="ECO:0000313" key="1">
    <source>
        <dbReference type="EMBL" id="TFK69599.1"/>
    </source>
</evidence>
<accession>A0ACD3AW77</accession>
<protein>
    <submittedName>
        <fullName evidence="1">Uncharacterized protein</fullName>
    </submittedName>
</protein>
<keyword evidence="2" id="KW-1185">Reference proteome</keyword>
<reference evidence="1 2" key="1">
    <citation type="journal article" date="2019" name="Nat. Ecol. Evol.">
        <title>Megaphylogeny resolves global patterns of mushroom evolution.</title>
        <authorList>
            <person name="Varga T."/>
            <person name="Krizsan K."/>
            <person name="Foldi C."/>
            <person name="Dima B."/>
            <person name="Sanchez-Garcia M."/>
            <person name="Sanchez-Ramirez S."/>
            <person name="Szollosi G.J."/>
            <person name="Szarkandi J.G."/>
            <person name="Papp V."/>
            <person name="Albert L."/>
            <person name="Andreopoulos W."/>
            <person name="Angelini C."/>
            <person name="Antonin V."/>
            <person name="Barry K.W."/>
            <person name="Bougher N.L."/>
            <person name="Buchanan P."/>
            <person name="Buyck B."/>
            <person name="Bense V."/>
            <person name="Catcheside P."/>
            <person name="Chovatia M."/>
            <person name="Cooper J."/>
            <person name="Damon W."/>
            <person name="Desjardin D."/>
            <person name="Finy P."/>
            <person name="Geml J."/>
            <person name="Haridas S."/>
            <person name="Hughes K."/>
            <person name="Justo A."/>
            <person name="Karasinski D."/>
            <person name="Kautmanova I."/>
            <person name="Kiss B."/>
            <person name="Kocsube S."/>
            <person name="Kotiranta H."/>
            <person name="LaButti K.M."/>
            <person name="Lechner B.E."/>
            <person name="Liimatainen K."/>
            <person name="Lipzen A."/>
            <person name="Lukacs Z."/>
            <person name="Mihaltcheva S."/>
            <person name="Morgado L.N."/>
            <person name="Niskanen T."/>
            <person name="Noordeloos M.E."/>
            <person name="Ohm R.A."/>
            <person name="Ortiz-Santana B."/>
            <person name="Ovrebo C."/>
            <person name="Racz N."/>
            <person name="Riley R."/>
            <person name="Savchenko A."/>
            <person name="Shiryaev A."/>
            <person name="Soop K."/>
            <person name="Spirin V."/>
            <person name="Szebenyi C."/>
            <person name="Tomsovsky M."/>
            <person name="Tulloss R.E."/>
            <person name="Uehling J."/>
            <person name="Grigoriev I.V."/>
            <person name="Vagvolgyi C."/>
            <person name="Papp T."/>
            <person name="Martin F.M."/>
            <person name="Miettinen O."/>
            <person name="Hibbett D.S."/>
            <person name="Nagy L.G."/>
        </authorList>
    </citation>
    <scope>NUCLEOTIDE SEQUENCE [LARGE SCALE GENOMIC DNA]</scope>
    <source>
        <strain evidence="1 2">NL-1719</strain>
    </source>
</reference>
<gene>
    <name evidence="1" type="ORF">BDN72DRAFT_959467</name>
</gene>
<dbReference type="Proteomes" id="UP000308600">
    <property type="component" value="Unassembled WGS sequence"/>
</dbReference>
<evidence type="ECO:0000313" key="2">
    <source>
        <dbReference type="Proteomes" id="UP000308600"/>
    </source>
</evidence>
<sequence length="284" mass="32075">MSDPILPPEIEYTIFMGALAIKGTSESAGNLVLVARRVHMWLIPKIMETFAIRTYPPAQNYPVSWSVDTLVKYGVHTRNLFVWTSPYPSSPSYDPLASKYISLCPNLTNLVLWSAHSMEIPYAQLEEIAHLHSLTHLSINLKKIPSLAWENSTLLRVFEKITHLHNVALIDSSDDITLFNHFTSLTHLTFPYLSDEAFIPLFLTSLPTLEALIVLENHYNGVDSMSVRHDCPLSVDDPRIVKIACQSQAEKELDEWLLQVQEGQGIWGLADQAIREGQKQKGQL</sequence>
<dbReference type="EMBL" id="ML208328">
    <property type="protein sequence ID" value="TFK69599.1"/>
    <property type="molecule type" value="Genomic_DNA"/>
</dbReference>
<name>A0ACD3AW77_9AGAR</name>
<proteinExistence type="predicted"/>